<evidence type="ECO:0000256" key="1">
    <source>
        <dbReference type="SAM" id="MobiDB-lite"/>
    </source>
</evidence>
<evidence type="ECO:0000313" key="2">
    <source>
        <dbReference type="EMBL" id="AIJ22781.1"/>
    </source>
</evidence>
<evidence type="ECO:0000313" key="3">
    <source>
        <dbReference type="Proteomes" id="UP000062973"/>
    </source>
</evidence>
<feature type="region of interest" description="Disordered" evidence="1">
    <location>
        <begin position="1"/>
        <end position="31"/>
    </location>
</feature>
<dbReference type="Proteomes" id="UP000062973">
    <property type="component" value="Chromosome"/>
</dbReference>
<dbReference type="EMBL" id="CP009110">
    <property type="protein sequence ID" value="AIJ22781.1"/>
    <property type="molecule type" value="Genomic_DNA"/>
</dbReference>
<dbReference type="AlphaFoldDB" id="A0A076MUY5"/>
<dbReference type="PATRIC" id="fig|1068978.7.peg.2876"/>
<gene>
    <name evidence="2" type="ORF">AMETH_2689</name>
</gene>
<organism evidence="2 3">
    <name type="scientific">Amycolatopsis methanolica 239</name>
    <dbReference type="NCBI Taxonomy" id="1068978"/>
    <lineage>
        <taxon>Bacteria</taxon>
        <taxon>Bacillati</taxon>
        <taxon>Actinomycetota</taxon>
        <taxon>Actinomycetes</taxon>
        <taxon>Pseudonocardiales</taxon>
        <taxon>Pseudonocardiaceae</taxon>
        <taxon>Amycolatopsis</taxon>
        <taxon>Amycolatopsis methanolica group</taxon>
    </lineage>
</organism>
<dbReference type="OrthoDB" id="3579419at2"/>
<reference evidence="2 3" key="1">
    <citation type="submission" date="2014-07" db="EMBL/GenBank/DDBJ databases">
        <title>Whole Genome Sequence of the Amycolatopsis methanolica 239.</title>
        <authorList>
            <person name="Tang B."/>
        </authorList>
    </citation>
    <scope>NUCLEOTIDE SEQUENCE [LARGE SCALE GENOMIC DNA]</scope>
    <source>
        <strain evidence="2 3">239</strain>
    </source>
</reference>
<name>A0A076MUY5_AMYME</name>
<keyword evidence="3" id="KW-1185">Reference proteome</keyword>
<sequence length="72" mass="7667">MVTVQHQPTPQPPRPVPGPPPTAGPQQDPRAGIEEAMAALGDLDRIPLAEHVERFDAVHAELTTALSSIDKV</sequence>
<dbReference type="STRING" id="1068978.AMETH_2689"/>
<dbReference type="KEGG" id="amq:AMETH_2689"/>
<protein>
    <submittedName>
        <fullName evidence="2">Uncharacterized protein</fullName>
    </submittedName>
</protein>
<dbReference type="HOGENOM" id="CLU_204337_0_0_11"/>
<accession>A0A076MUY5</accession>
<feature type="compositionally biased region" description="Pro residues" evidence="1">
    <location>
        <begin position="9"/>
        <end position="23"/>
    </location>
</feature>
<proteinExistence type="predicted"/>